<dbReference type="OrthoDB" id="5511017at2"/>
<dbReference type="Pfam" id="PF13560">
    <property type="entry name" value="HTH_31"/>
    <property type="match status" value="1"/>
</dbReference>
<dbReference type="PANTHER" id="PTHR46797">
    <property type="entry name" value="HTH-TYPE TRANSCRIPTIONAL REGULATOR"/>
    <property type="match status" value="1"/>
</dbReference>
<dbReference type="GO" id="GO:0003677">
    <property type="term" value="F:DNA binding"/>
    <property type="evidence" value="ECO:0007669"/>
    <property type="project" value="UniProtKB-KW"/>
</dbReference>
<proteinExistence type="predicted"/>
<accession>A0A150QNU2</accession>
<evidence type="ECO:0000259" key="2">
    <source>
        <dbReference type="PROSITE" id="PS50943"/>
    </source>
</evidence>
<dbReference type="InterPro" id="IPR010982">
    <property type="entry name" value="Lambda_DNA-bd_dom_sf"/>
</dbReference>
<dbReference type="RefSeq" id="WP_061608184.1">
    <property type="nucleotide sequence ID" value="NZ_JEMA01000455.1"/>
</dbReference>
<feature type="domain" description="HTH cro/C1-type" evidence="2">
    <location>
        <begin position="16"/>
        <end position="72"/>
    </location>
</feature>
<dbReference type="PANTHER" id="PTHR46797:SF1">
    <property type="entry name" value="METHYLPHOSPHONATE SYNTHASE"/>
    <property type="match status" value="1"/>
</dbReference>
<dbReference type="SMART" id="SM00530">
    <property type="entry name" value="HTH_XRE"/>
    <property type="match status" value="1"/>
</dbReference>
<evidence type="ECO:0000313" key="4">
    <source>
        <dbReference type="Proteomes" id="UP000075260"/>
    </source>
</evidence>
<dbReference type="GO" id="GO:0005829">
    <property type="term" value="C:cytosol"/>
    <property type="evidence" value="ECO:0007669"/>
    <property type="project" value="TreeGrafter"/>
</dbReference>
<sequence>MEPDTAAVLRDLGRRIAELRRARGLTQEKAAERLGMLAPNYARIEQGRLNVTVDTLVRVVRMLGDGVTIADLFAPPAATEQRSGETPK</sequence>
<dbReference type="InterPro" id="IPR001387">
    <property type="entry name" value="Cro/C1-type_HTH"/>
</dbReference>
<organism evidence="3 4">
    <name type="scientific">Sorangium cellulosum</name>
    <name type="common">Polyangium cellulosum</name>
    <dbReference type="NCBI Taxonomy" id="56"/>
    <lineage>
        <taxon>Bacteria</taxon>
        <taxon>Pseudomonadati</taxon>
        <taxon>Myxococcota</taxon>
        <taxon>Polyangia</taxon>
        <taxon>Polyangiales</taxon>
        <taxon>Polyangiaceae</taxon>
        <taxon>Sorangium</taxon>
    </lineage>
</organism>
<keyword evidence="1" id="KW-0238">DNA-binding</keyword>
<reference evidence="3 4" key="1">
    <citation type="submission" date="2014-02" db="EMBL/GenBank/DDBJ databases">
        <title>The small core and large imbalanced accessory genome model reveals a collaborative survival strategy of Sorangium cellulosum strains in nature.</title>
        <authorList>
            <person name="Han K."/>
            <person name="Peng R."/>
            <person name="Blom J."/>
            <person name="Li Y.-Z."/>
        </authorList>
    </citation>
    <scope>NUCLEOTIDE SEQUENCE [LARGE SCALE GENOMIC DNA]</scope>
    <source>
        <strain evidence="3 4">So0008-312</strain>
    </source>
</reference>
<dbReference type="InterPro" id="IPR050807">
    <property type="entry name" value="TransReg_Diox_bact_type"/>
</dbReference>
<dbReference type="PROSITE" id="PS50943">
    <property type="entry name" value="HTH_CROC1"/>
    <property type="match status" value="1"/>
</dbReference>
<dbReference type="Gene3D" id="1.10.260.40">
    <property type="entry name" value="lambda repressor-like DNA-binding domains"/>
    <property type="match status" value="1"/>
</dbReference>
<dbReference type="SUPFAM" id="SSF47413">
    <property type="entry name" value="lambda repressor-like DNA-binding domains"/>
    <property type="match status" value="1"/>
</dbReference>
<name>A0A150QNU2_SORCE</name>
<dbReference type="EMBL" id="JEMA01000455">
    <property type="protein sequence ID" value="KYF69657.1"/>
    <property type="molecule type" value="Genomic_DNA"/>
</dbReference>
<comment type="caution">
    <text evidence="3">The sequence shown here is derived from an EMBL/GenBank/DDBJ whole genome shotgun (WGS) entry which is preliminary data.</text>
</comment>
<protein>
    <recommendedName>
        <fullName evidence="2">HTH cro/C1-type domain-containing protein</fullName>
    </recommendedName>
</protein>
<evidence type="ECO:0000256" key="1">
    <source>
        <dbReference type="ARBA" id="ARBA00023125"/>
    </source>
</evidence>
<evidence type="ECO:0000313" key="3">
    <source>
        <dbReference type="EMBL" id="KYF69657.1"/>
    </source>
</evidence>
<dbReference type="CDD" id="cd00093">
    <property type="entry name" value="HTH_XRE"/>
    <property type="match status" value="1"/>
</dbReference>
<dbReference type="GO" id="GO:0003700">
    <property type="term" value="F:DNA-binding transcription factor activity"/>
    <property type="evidence" value="ECO:0007669"/>
    <property type="project" value="TreeGrafter"/>
</dbReference>
<dbReference type="Proteomes" id="UP000075260">
    <property type="component" value="Unassembled WGS sequence"/>
</dbReference>
<dbReference type="AlphaFoldDB" id="A0A150QNU2"/>
<gene>
    <name evidence="3" type="ORF">BE15_25730</name>
</gene>